<dbReference type="Proteomes" id="UP001213042">
    <property type="component" value="Unassembled WGS sequence"/>
</dbReference>
<dbReference type="EMBL" id="JAQMLU010000013">
    <property type="protein sequence ID" value="MDB8750504.1"/>
    <property type="molecule type" value="Genomic_DNA"/>
</dbReference>
<reference evidence="1" key="1">
    <citation type="submission" date="2023-01" db="EMBL/GenBank/DDBJ databases">
        <title>Human gut microbiome strain richness.</title>
        <authorList>
            <person name="Chen-Liaw A."/>
        </authorList>
    </citation>
    <scope>NUCLEOTIDE SEQUENCE</scope>
    <source>
        <strain evidence="1">D43st1_D9_D43t1_170807</strain>
    </source>
</reference>
<proteinExistence type="predicted"/>
<gene>
    <name evidence="1" type="ORF">PNW00_08605</name>
</gene>
<comment type="caution">
    <text evidence="1">The sequence shown here is derived from an EMBL/GenBank/DDBJ whole genome shotgun (WGS) entry which is preliminary data.</text>
</comment>
<evidence type="ECO:0000313" key="1">
    <source>
        <dbReference type="EMBL" id="MDB8750504.1"/>
    </source>
</evidence>
<dbReference type="AlphaFoldDB" id="A0AAW6EHE2"/>
<dbReference type="RefSeq" id="WP_195221298.1">
    <property type="nucleotide sequence ID" value="NZ_JADMWL010000013.1"/>
</dbReference>
<organism evidence="1 2">
    <name type="scientific">Ruminococcus bicirculans</name>
    <name type="common">ex Wegman et al. 2014</name>
    <dbReference type="NCBI Taxonomy" id="1160721"/>
    <lineage>
        <taxon>Bacteria</taxon>
        <taxon>Bacillati</taxon>
        <taxon>Bacillota</taxon>
        <taxon>Clostridia</taxon>
        <taxon>Eubacteriales</taxon>
        <taxon>Oscillospiraceae</taxon>
        <taxon>Ruminococcus</taxon>
    </lineage>
</organism>
<accession>A0AAW6EHE2</accession>
<name>A0AAW6EHE2_9FIRM</name>
<sequence>MKNKKLKHRCNFVCRITGWHDRLFRLVALNSDGIATSSFIEGRRALFVSEASQAVDTAQRTVIAARTKSDEIMAQLSEDDIKLITKGSADVYEERRRKKVLHLFEELVAIRNEIKTTYVKLHSDLDDAQAEIKRELTAYLLAAFSRKRPVDITRNATLDYKDKISYQAYLSSYEYADKAVNDVVDSIIRSEALSNYIKEAA</sequence>
<evidence type="ECO:0000313" key="2">
    <source>
        <dbReference type="Proteomes" id="UP001213042"/>
    </source>
</evidence>
<protein>
    <submittedName>
        <fullName evidence="1">Uncharacterized protein</fullName>
    </submittedName>
</protein>